<dbReference type="EMBL" id="BAABHF010000049">
    <property type="protein sequence ID" value="GAA4514281.1"/>
    <property type="molecule type" value="Genomic_DNA"/>
</dbReference>
<dbReference type="HAMAP" id="MF_01235">
    <property type="entry name" value="ManNAc6P_epimer"/>
    <property type="match status" value="1"/>
</dbReference>
<dbReference type="PANTHER" id="PTHR36204:SF1">
    <property type="entry name" value="N-ACETYLMANNOSAMINE-6-PHOSPHATE 2-EPIMERASE-RELATED"/>
    <property type="match status" value="1"/>
</dbReference>
<dbReference type="InterPro" id="IPR011060">
    <property type="entry name" value="RibuloseP-bd_barrel"/>
</dbReference>
<evidence type="ECO:0000256" key="5">
    <source>
        <dbReference type="ARBA" id="ARBA00023235"/>
    </source>
</evidence>
<dbReference type="Pfam" id="PF04131">
    <property type="entry name" value="NanE"/>
    <property type="match status" value="1"/>
</dbReference>
<gene>
    <name evidence="7" type="primary">nanE</name>
    <name evidence="8" type="ORF">GCM10023191_082570</name>
</gene>
<comment type="pathway">
    <text evidence="3 7">Amino-sugar metabolism; N-acetylneuraminate degradation; D-fructose 6-phosphate from N-acetylneuraminate: step 3/5.</text>
</comment>
<dbReference type="InterPro" id="IPR013785">
    <property type="entry name" value="Aldolase_TIM"/>
</dbReference>
<name>A0ABP8QZP7_9ACTN</name>
<dbReference type="PANTHER" id="PTHR36204">
    <property type="entry name" value="N-ACETYLMANNOSAMINE-6-PHOSPHATE 2-EPIMERASE-RELATED"/>
    <property type="match status" value="1"/>
</dbReference>
<evidence type="ECO:0000256" key="1">
    <source>
        <dbReference type="ARBA" id="ARBA00000056"/>
    </source>
</evidence>
<dbReference type="Proteomes" id="UP001500503">
    <property type="component" value="Unassembled WGS sequence"/>
</dbReference>
<evidence type="ECO:0000256" key="7">
    <source>
        <dbReference type="HAMAP-Rule" id="MF_01235"/>
    </source>
</evidence>
<evidence type="ECO:0000256" key="4">
    <source>
        <dbReference type="ARBA" id="ARBA00007439"/>
    </source>
</evidence>
<evidence type="ECO:0000313" key="8">
    <source>
        <dbReference type="EMBL" id="GAA4514281.1"/>
    </source>
</evidence>
<evidence type="ECO:0000256" key="6">
    <source>
        <dbReference type="ARBA" id="ARBA00023277"/>
    </source>
</evidence>
<dbReference type="SUPFAM" id="SSF51366">
    <property type="entry name" value="Ribulose-phoshate binding barrel"/>
    <property type="match status" value="1"/>
</dbReference>
<dbReference type="Gene3D" id="3.20.20.70">
    <property type="entry name" value="Aldolase class I"/>
    <property type="match status" value="1"/>
</dbReference>
<dbReference type="NCBIfam" id="NF002231">
    <property type="entry name" value="PRK01130.1"/>
    <property type="match status" value="1"/>
</dbReference>
<accession>A0ABP8QZP7</accession>
<dbReference type="RefSeq" id="WP_345473456.1">
    <property type="nucleotide sequence ID" value="NZ_BAABHF010000049.1"/>
</dbReference>
<protein>
    <recommendedName>
        <fullName evidence="7">Putative N-acetylmannosamine-6-phosphate 2-epimerase</fullName>
        <ecNumber evidence="7">5.1.3.9</ecNumber>
    </recommendedName>
    <alternativeName>
        <fullName evidence="7">ManNAc-6-P epimerase</fullName>
    </alternativeName>
</protein>
<evidence type="ECO:0000256" key="3">
    <source>
        <dbReference type="ARBA" id="ARBA00005081"/>
    </source>
</evidence>
<evidence type="ECO:0000256" key="2">
    <source>
        <dbReference type="ARBA" id="ARBA00002147"/>
    </source>
</evidence>
<comment type="catalytic activity">
    <reaction evidence="1 7">
        <text>an N-acyl-D-glucosamine 6-phosphate = an N-acyl-D-mannosamine 6-phosphate</text>
        <dbReference type="Rhea" id="RHEA:23932"/>
        <dbReference type="ChEBI" id="CHEBI:57599"/>
        <dbReference type="ChEBI" id="CHEBI:57666"/>
        <dbReference type="EC" id="5.1.3.9"/>
    </reaction>
</comment>
<dbReference type="InterPro" id="IPR007260">
    <property type="entry name" value="NanE"/>
</dbReference>
<comment type="similarity">
    <text evidence="4 7">Belongs to the NanE family.</text>
</comment>
<keyword evidence="5 7" id="KW-0413">Isomerase</keyword>
<comment type="function">
    <text evidence="2 7">Converts N-acetylmannosamine-6-phosphate (ManNAc-6-P) to N-acetylglucosamine-6-phosphate (GlcNAc-6-P).</text>
</comment>
<proteinExistence type="inferred from homology"/>
<organism evidence="8 9">
    <name type="scientific">Actinoallomurus oryzae</name>
    <dbReference type="NCBI Taxonomy" id="502180"/>
    <lineage>
        <taxon>Bacteria</taxon>
        <taxon>Bacillati</taxon>
        <taxon>Actinomycetota</taxon>
        <taxon>Actinomycetes</taxon>
        <taxon>Streptosporangiales</taxon>
        <taxon>Thermomonosporaceae</taxon>
        <taxon>Actinoallomurus</taxon>
    </lineage>
</organism>
<comment type="caution">
    <text evidence="8">The sequence shown here is derived from an EMBL/GenBank/DDBJ whole genome shotgun (WGS) entry which is preliminary data.</text>
</comment>
<dbReference type="EC" id="5.1.3.9" evidence="7"/>
<keyword evidence="6 7" id="KW-0119">Carbohydrate metabolism</keyword>
<sequence length="237" mass="23769">MKGDTVGTALGAIESGLVVSCQAAEGNPLRGPRFMAAMAQAAAVAGATGIRAEGADDIAAVRAATGLPVIGIRKTGPAGSDGVYITPTYADAESVVAAGAAIVATDGTARPRPDGGDLATLIAQVHDRLGVPVMADVDSVEAGRYAHECGADLLASTLSGYTGPGPVPDEPDIELVAALVRATPLPVVAEGRIRAPEEARAAFAVGAHAVVVGTAITNPMEITRRFTTALGTPRREK</sequence>
<evidence type="ECO:0000313" key="9">
    <source>
        <dbReference type="Proteomes" id="UP001500503"/>
    </source>
</evidence>
<keyword evidence="9" id="KW-1185">Reference proteome</keyword>
<reference evidence="9" key="1">
    <citation type="journal article" date="2019" name="Int. J. Syst. Evol. Microbiol.">
        <title>The Global Catalogue of Microorganisms (GCM) 10K type strain sequencing project: providing services to taxonomists for standard genome sequencing and annotation.</title>
        <authorList>
            <consortium name="The Broad Institute Genomics Platform"/>
            <consortium name="The Broad Institute Genome Sequencing Center for Infectious Disease"/>
            <person name="Wu L."/>
            <person name="Ma J."/>
        </authorList>
    </citation>
    <scope>NUCLEOTIDE SEQUENCE [LARGE SCALE GENOMIC DNA]</scope>
    <source>
        <strain evidence="9">JCM 17933</strain>
    </source>
</reference>